<reference evidence="2" key="1">
    <citation type="submission" date="2024-05" db="EMBL/GenBank/DDBJ databases">
        <title>Complete genome of the Pseudomonas phage vB_PaeM_PE1.</title>
        <authorList>
            <person name="Pires D.P."/>
            <person name="Meneses L."/>
            <person name="Azeredo J."/>
            <person name="Santos S.B."/>
        </authorList>
    </citation>
    <scope>NUCLEOTIDE SEQUENCE</scope>
</reference>
<name>A0AAU8EGU4_9CAUD</name>
<feature type="region of interest" description="Disordered" evidence="1">
    <location>
        <begin position="1"/>
        <end position="50"/>
    </location>
</feature>
<sequence length="50" mass="6052">MFSHQTTVRRLCDQSDEIDVDTQHRPRHNLFQRGDKPKPKRNLPKQRIAR</sequence>
<proteinExistence type="predicted"/>
<evidence type="ECO:0000256" key="1">
    <source>
        <dbReference type="SAM" id="MobiDB-lite"/>
    </source>
</evidence>
<evidence type="ECO:0000313" key="2">
    <source>
        <dbReference type="EMBL" id="XCG99181.1"/>
    </source>
</evidence>
<gene>
    <name evidence="2" type="ORF">PE1_14</name>
</gene>
<dbReference type="EMBL" id="PP848306">
    <property type="protein sequence ID" value="XCG99181.1"/>
    <property type="molecule type" value="Genomic_DNA"/>
</dbReference>
<organism evidence="2">
    <name type="scientific">Pseudomonas phage vB_PaeM_PE1</name>
    <dbReference type="NCBI Taxonomy" id="3161145"/>
    <lineage>
        <taxon>Viruses</taxon>
        <taxon>Duplodnaviria</taxon>
        <taxon>Heunggongvirae</taxon>
        <taxon>Uroviricota</taxon>
        <taxon>Caudoviricetes</taxon>
        <taxon>Lindbergviridae</taxon>
        <taxon>Pbunavirus</taxon>
    </lineage>
</organism>
<accession>A0AAU8EGU4</accession>
<protein>
    <submittedName>
        <fullName evidence="2">Uncharacterized protein</fullName>
    </submittedName>
</protein>
<feature type="compositionally biased region" description="Basic residues" evidence="1">
    <location>
        <begin position="38"/>
        <end position="50"/>
    </location>
</feature>